<name>A0AA36MNK1_9DINO</name>
<dbReference type="EMBL" id="CAUJNA010000546">
    <property type="protein sequence ID" value="CAJ1378466.1"/>
    <property type="molecule type" value="Genomic_DNA"/>
</dbReference>
<gene>
    <name evidence="1" type="ORF">EVOR1521_LOCUS7006</name>
</gene>
<accession>A0AA36MNK1</accession>
<dbReference type="AlphaFoldDB" id="A0AA36MNK1"/>
<evidence type="ECO:0000313" key="2">
    <source>
        <dbReference type="Proteomes" id="UP001178507"/>
    </source>
</evidence>
<proteinExistence type="predicted"/>
<evidence type="ECO:0000313" key="1">
    <source>
        <dbReference type="EMBL" id="CAJ1378466.1"/>
    </source>
</evidence>
<reference evidence="1" key="1">
    <citation type="submission" date="2023-08" db="EMBL/GenBank/DDBJ databases">
        <authorList>
            <person name="Chen Y."/>
            <person name="Shah S."/>
            <person name="Dougan E. K."/>
            <person name="Thang M."/>
            <person name="Chan C."/>
        </authorList>
    </citation>
    <scope>NUCLEOTIDE SEQUENCE</scope>
</reference>
<sequence length="129" mass="15022">MFNEGLEAPSGHESLPLEKFVKKRDEVIQEVLRVRERHNDNIITALEDTLRQMQMTARIAHSIRRKAARRFTKLLVSALLSVAAPAYMLFRLLEVAAENIKSRRWKRSKPRRLLRFRRRVQSIGVSSAS</sequence>
<comment type="caution">
    <text evidence="1">The sequence shown here is derived from an EMBL/GenBank/DDBJ whole genome shotgun (WGS) entry which is preliminary data.</text>
</comment>
<protein>
    <submittedName>
        <fullName evidence="1">Uncharacterized protein</fullName>
    </submittedName>
</protein>
<dbReference type="Proteomes" id="UP001178507">
    <property type="component" value="Unassembled WGS sequence"/>
</dbReference>
<organism evidence="1 2">
    <name type="scientific">Effrenium voratum</name>
    <dbReference type="NCBI Taxonomy" id="2562239"/>
    <lineage>
        <taxon>Eukaryota</taxon>
        <taxon>Sar</taxon>
        <taxon>Alveolata</taxon>
        <taxon>Dinophyceae</taxon>
        <taxon>Suessiales</taxon>
        <taxon>Symbiodiniaceae</taxon>
        <taxon>Effrenium</taxon>
    </lineage>
</organism>
<keyword evidence="2" id="KW-1185">Reference proteome</keyword>